<organism evidence="2 3">
    <name type="scientific">Cryptococcus deuterogattii Ram5</name>
    <dbReference type="NCBI Taxonomy" id="1296110"/>
    <lineage>
        <taxon>Eukaryota</taxon>
        <taxon>Fungi</taxon>
        <taxon>Dikarya</taxon>
        <taxon>Basidiomycota</taxon>
        <taxon>Agaricomycotina</taxon>
        <taxon>Tremellomycetes</taxon>
        <taxon>Tremellales</taxon>
        <taxon>Cryptococcaceae</taxon>
        <taxon>Cryptococcus</taxon>
        <taxon>Cryptococcus gattii species complex</taxon>
    </lineage>
</organism>
<dbReference type="AlphaFoldDB" id="A0A0D0V2K3"/>
<reference evidence="2 3" key="1">
    <citation type="submission" date="2015-01" db="EMBL/GenBank/DDBJ databases">
        <title>The Genome Sequence of Cryptococcus gattii Ram5.</title>
        <authorList>
            <consortium name="The Broad Institute Genomics Platform"/>
            <person name="Cuomo C."/>
            <person name="Litvintseva A."/>
            <person name="Chen Y."/>
            <person name="Heitman J."/>
            <person name="Sun S."/>
            <person name="Springer D."/>
            <person name="Dromer F."/>
            <person name="Young S."/>
            <person name="Zeng Q."/>
            <person name="Gargeya S."/>
            <person name="Abouelleil A."/>
            <person name="Alvarado L."/>
            <person name="Chapman S.B."/>
            <person name="Gainer-Dewar J."/>
            <person name="Goldberg J."/>
            <person name="Griggs A."/>
            <person name="Gujja S."/>
            <person name="Hansen M."/>
            <person name="Howarth C."/>
            <person name="Imamovic A."/>
            <person name="Larimer J."/>
            <person name="Murphy C."/>
            <person name="Naylor J."/>
            <person name="Pearson M."/>
            <person name="Priest M."/>
            <person name="Roberts A."/>
            <person name="Saif S."/>
            <person name="Shea T."/>
            <person name="Sykes S."/>
            <person name="Wortman J."/>
            <person name="Nusbaum C."/>
            <person name="Birren B."/>
        </authorList>
    </citation>
    <scope>NUCLEOTIDE SEQUENCE [LARGE SCALE GENOMIC DNA]</scope>
    <source>
        <strain evidence="2 3">Ram5</strain>
    </source>
</reference>
<sequence>MDFRSISYPRQTPHFYAQSSCPCAPAFFNHSTSTYTHQNTERSPAYSQQSANSS</sequence>
<dbReference type="Proteomes" id="UP000053392">
    <property type="component" value="Unassembled WGS sequence"/>
</dbReference>
<evidence type="ECO:0000256" key="1">
    <source>
        <dbReference type="SAM" id="MobiDB-lite"/>
    </source>
</evidence>
<evidence type="ECO:0000313" key="2">
    <source>
        <dbReference type="EMBL" id="KIR40829.1"/>
    </source>
</evidence>
<protein>
    <submittedName>
        <fullName evidence="2">Uncharacterized protein</fullName>
    </submittedName>
</protein>
<keyword evidence="3" id="KW-1185">Reference proteome</keyword>
<dbReference type="HOGENOM" id="CLU_3050249_0_0_1"/>
<dbReference type="EMBL" id="KN847902">
    <property type="protein sequence ID" value="KIR40829.1"/>
    <property type="molecule type" value="Genomic_DNA"/>
</dbReference>
<feature type="region of interest" description="Disordered" evidence="1">
    <location>
        <begin position="35"/>
        <end position="54"/>
    </location>
</feature>
<name>A0A0D0V2K3_9TREE</name>
<gene>
    <name evidence="2" type="ORF">I313_03485</name>
</gene>
<accession>A0A0D0V2K3</accession>
<evidence type="ECO:0000313" key="3">
    <source>
        <dbReference type="Proteomes" id="UP000053392"/>
    </source>
</evidence>
<proteinExistence type="predicted"/>